<reference evidence="13 14" key="1">
    <citation type="submission" date="2019-02" db="EMBL/GenBank/DDBJ databases">
        <title>Draft Genome Sequences of Six Type Strains of the Genus Massilia.</title>
        <authorList>
            <person name="Miess H."/>
            <person name="Frediansyhah A."/>
            <person name="Gross H."/>
        </authorList>
    </citation>
    <scope>NUCLEOTIDE SEQUENCE [LARGE SCALE GENOMIC DNA]</scope>
    <source>
        <strain evidence="13 14">DSM 17473</strain>
    </source>
</reference>
<dbReference type="InterPro" id="IPR004090">
    <property type="entry name" value="Chemotax_Me-accpt_rcpt"/>
</dbReference>
<keyword evidence="6" id="KW-0472">Membrane</keyword>
<feature type="domain" description="Methyl-accepting transducer" evidence="11">
    <location>
        <begin position="364"/>
        <end position="593"/>
    </location>
</feature>
<comment type="similarity">
    <text evidence="7">Belongs to the methyl-accepting chemotaxis (MCP) protein family.</text>
</comment>
<keyword evidence="8" id="KW-0807">Transducer</keyword>
<evidence type="ECO:0000313" key="14">
    <source>
        <dbReference type="Proteomes" id="UP000290637"/>
    </source>
</evidence>
<evidence type="ECO:0000313" key="13">
    <source>
        <dbReference type="EMBL" id="QBE67468.1"/>
    </source>
</evidence>
<dbReference type="SMART" id="SM00304">
    <property type="entry name" value="HAMP"/>
    <property type="match status" value="1"/>
</dbReference>
<dbReference type="GO" id="GO:0005886">
    <property type="term" value="C:plasma membrane"/>
    <property type="evidence" value="ECO:0007669"/>
    <property type="project" value="UniProtKB-SubCell"/>
</dbReference>
<evidence type="ECO:0000256" key="7">
    <source>
        <dbReference type="ARBA" id="ARBA00029447"/>
    </source>
</evidence>
<dbReference type="Gene3D" id="3.30.450.20">
    <property type="entry name" value="PAS domain"/>
    <property type="match status" value="1"/>
</dbReference>
<evidence type="ECO:0000256" key="5">
    <source>
        <dbReference type="ARBA" id="ARBA00022989"/>
    </source>
</evidence>
<dbReference type="PANTHER" id="PTHR43531">
    <property type="entry name" value="PROTEIN ICFG"/>
    <property type="match status" value="1"/>
</dbReference>
<keyword evidence="4" id="KW-0812">Transmembrane</keyword>
<keyword evidence="3" id="KW-0488">Methylation</keyword>
<keyword evidence="9" id="KW-0175">Coiled coil</keyword>
<feature type="region of interest" description="Disordered" evidence="10">
    <location>
        <begin position="626"/>
        <end position="677"/>
    </location>
</feature>
<dbReference type="Pfam" id="PF00015">
    <property type="entry name" value="MCPsignal"/>
    <property type="match status" value="1"/>
</dbReference>
<dbReference type="PRINTS" id="PR00260">
    <property type="entry name" value="CHEMTRNSDUCR"/>
</dbReference>
<protein>
    <submittedName>
        <fullName evidence="13">Methyl-accepting chemotaxis protein</fullName>
    </submittedName>
</protein>
<evidence type="ECO:0000256" key="10">
    <source>
        <dbReference type="SAM" id="MobiDB-lite"/>
    </source>
</evidence>
<evidence type="ECO:0000256" key="8">
    <source>
        <dbReference type="PROSITE-ProRule" id="PRU00284"/>
    </source>
</evidence>
<name>A0A4P6L8Y1_9BURK</name>
<dbReference type="EMBL" id="CP035913">
    <property type="protein sequence ID" value="QBE67468.1"/>
    <property type="molecule type" value="Genomic_DNA"/>
</dbReference>
<dbReference type="GO" id="GO:0006935">
    <property type="term" value="P:chemotaxis"/>
    <property type="evidence" value="ECO:0007669"/>
    <property type="project" value="InterPro"/>
</dbReference>
<dbReference type="AlphaFoldDB" id="A0A4P6L8Y1"/>
<evidence type="ECO:0000256" key="3">
    <source>
        <dbReference type="ARBA" id="ARBA00022481"/>
    </source>
</evidence>
<sequence length="677" mass="71186">MLSMGACLVFTLLFACGLSTWVTAGGIAERVVEQELPAVVGEIRNDLLREIAQPLASAQDIATNDYILAWEKADLPDTGLEGWQRYAASMKNRLKANKIFWVSGATGKYFTEEGLSRTLDRKAPGSAWFNTFLSSGKPYTLRIDRDVTDGSYKLFINARFDGGGDKQGIAGLALSIDALAQRINSYQVGPSGYVYLVRADGTLLAHRQKELVDGKHSLTDLTGFTEEASAALLKGGKYSTTTYQGADGAQIVAASFVPELDLYVIAEVPESEAVGALVRRSTLAAVAAGIAGITIGLLVVYAVSRAIAAPVARAAAMLGEIADGNGDLTRRMRVETSDEIGALAGAFNRFAASLNQTIGKIRIGTDTIAHASREIAAGNMDLSGRTEAQAGSLEETASTMEELTATVRQNADNARQANEEVTSASDHATRGGNVVGEVVQTMAAIKDSSNKIVDIISVIDGIAFQTNILALNAAVEAARAGEQGRGFAVVASEVRTLAQRSATAAREIKELINDSVDKVDTGGKLVHSAGETMQQIVTSVRRVADIMGEISEASREQSEGIGQVNDAVVQMDDATQQNAALVEQAAAAAQSLQDQAAHLAEAVAAFKLDMSQVDAPLAVQLAAPRPATSTAALPRPDTKAAAKPSVNKPAASKVEAGKPAAPQRVQKAPVADEWEEF</sequence>
<evidence type="ECO:0000256" key="1">
    <source>
        <dbReference type="ARBA" id="ARBA00004651"/>
    </source>
</evidence>
<dbReference type="Proteomes" id="UP000290637">
    <property type="component" value="Chromosome"/>
</dbReference>
<dbReference type="PANTHER" id="PTHR43531:SF14">
    <property type="entry name" value="METHYL-ACCEPTING CHEMOTAXIS PROTEIN I-RELATED"/>
    <property type="match status" value="1"/>
</dbReference>
<gene>
    <name evidence="13" type="ORF">EWM63_23625</name>
</gene>
<feature type="domain" description="HAMP" evidence="12">
    <location>
        <begin position="305"/>
        <end position="359"/>
    </location>
</feature>
<keyword evidence="2" id="KW-1003">Cell membrane</keyword>
<evidence type="ECO:0000256" key="4">
    <source>
        <dbReference type="ARBA" id="ARBA00022692"/>
    </source>
</evidence>
<dbReference type="CDD" id="cd12912">
    <property type="entry name" value="PDC2_MCP_like"/>
    <property type="match status" value="1"/>
</dbReference>
<dbReference type="CDD" id="cd11386">
    <property type="entry name" value="MCP_signal"/>
    <property type="match status" value="1"/>
</dbReference>
<dbReference type="GO" id="GO:0007165">
    <property type="term" value="P:signal transduction"/>
    <property type="evidence" value="ECO:0007669"/>
    <property type="project" value="UniProtKB-KW"/>
</dbReference>
<dbReference type="InterPro" id="IPR051310">
    <property type="entry name" value="MCP_chemotaxis"/>
</dbReference>
<proteinExistence type="inferred from homology"/>
<feature type="coiled-coil region" evidence="9">
    <location>
        <begin position="564"/>
        <end position="602"/>
    </location>
</feature>
<dbReference type="SMART" id="SM00283">
    <property type="entry name" value="MA"/>
    <property type="match status" value="1"/>
</dbReference>
<dbReference type="InterPro" id="IPR004089">
    <property type="entry name" value="MCPsignal_dom"/>
</dbReference>
<dbReference type="Pfam" id="PF00672">
    <property type="entry name" value="HAMP"/>
    <property type="match status" value="1"/>
</dbReference>
<dbReference type="InterPro" id="IPR033479">
    <property type="entry name" value="dCache_1"/>
</dbReference>
<dbReference type="PROSITE" id="PS50885">
    <property type="entry name" value="HAMP"/>
    <property type="match status" value="1"/>
</dbReference>
<dbReference type="Gene3D" id="1.10.287.950">
    <property type="entry name" value="Methyl-accepting chemotaxis protein"/>
    <property type="match status" value="1"/>
</dbReference>
<dbReference type="GO" id="GO:0004888">
    <property type="term" value="F:transmembrane signaling receptor activity"/>
    <property type="evidence" value="ECO:0007669"/>
    <property type="project" value="InterPro"/>
</dbReference>
<dbReference type="OrthoDB" id="9763018at2"/>
<evidence type="ECO:0000259" key="11">
    <source>
        <dbReference type="PROSITE" id="PS50111"/>
    </source>
</evidence>
<accession>A0A4P6L8Y1</accession>
<organism evidence="13 14">
    <name type="scientific">Pseudoduganella lutea</name>
    <dbReference type="NCBI Taxonomy" id="321985"/>
    <lineage>
        <taxon>Bacteria</taxon>
        <taxon>Pseudomonadati</taxon>
        <taxon>Pseudomonadota</taxon>
        <taxon>Betaproteobacteria</taxon>
        <taxon>Burkholderiales</taxon>
        <taxon>Oxalobacteraceae</taxon>
        <taxon>Telluria group</taxon>
        <taxon>Pseudoduganella</taxon>
    </lineage>
</organism>
<comment type="subcellular location">
    <subcellularLocation>
        <location evidence="1">Cell membrane</location>
        <topology evidence="1">Multi-pass membrane protein</topology>
    </subcellularLocation>
</comment>
<evidence type="ECO:0000256" key="2">
    <source>
        <dbReference type="ARBA" id="ARBA00022475"/>
    </source>
</evidence>
<dbReference type="FunFam" id="1.10.287.950:FF:000001">
    <property type="entry name" value="Methyl-accepting chemotaxis sensory transducer"/>
    <property type="match status" value="1"/>
</dbReference>
<evidence type="ECO:0000259" key="12">
    <source>
        <dbReference type="PROSITE" id="PS50885"/>
    </source>
</evidence>
<keyword evidence="5" id="KW-1133">Transmembrane helix</keyword>
<dbReference type="PROSITE" id="PS50111">
    <property type="entry name" value="CHEMOTAXIS_TRANSDUC_2"/>
    <property type="match status" value="1"/>
</dbReference>
<dbReference type="InterPro" id="IPR003660">
    <property type="entry name" value="HAMP_dom"/>
</dbReference>
<dbReference type="SUPFAM" id="SSF58104">
    <property type="entry name" value="Methyl-accepting chemotaxis protein (MCP) signaling domain"/>
    <property type="match status" value="1"/>
</dbReference>
<dbReference type="CDD" id="cd06225">
    <property type="entry name" value="HAMP"/>
    <property type="match status" value="1"/>
</dbReference>
<evidence type="ECO:0000256" key="6">
    <source>
        <dbReference type="ARBA" id="ARBA00023136"/>
    </source>
</evidence>
<evidence type="ECO:0000256" key="9">
    <source>
        <dbReference type="SAM" id="Coils"/>
    </source>
</evidence>
<dbReference type="KEGG" id="plue:EWM63_23625"/>
<keyword evidence="14" id="KW-1185">Reference proteome</keyword>
<dbReference type="Pfam" id="PF02743">
    <property type="entry name" value="dCache_1"/>
    <property type="match status" value="1"/>
</dbReference>